<keyword evidence="3" id="KW-0597">Phosphoprotein</keyword>
<evidence type="ECO:0000256" key="3">
    <source>
        <dbReference type="ARBA" id="ARBA00022553"/>
    </source>
</evidence>
<feature type="compositionally biased region" description="Pro residues" evidence="4">
    <location>
        <begin position="148"/>
        <end position="159"/>
    </location>
</feature>
<dbReference type="Gene3D" id="3.30.559.30">
    <property type="entry name" value="Nonribosomal peptide synthetase, condensation domain"/>
    <property type="match status" value="1"/>
</dbReference>
<feature type="domain" description="Carrier" evidence="5">
    <location>
        <begin position="996"/>
        <end position="1071"/>
    </location>
</feature>
<keyword evidence="2" id="KW-0596">Phosphopantetheine</keyword>
<dbReference type="SUPFAM" id="SSF56801">
    <property type="entry name" value="Acetyl-CoA synthetase-like"/>
    <property type="match status" value="1"/>
</dbReference>
<dbReference type="AlphaFoldDB" id="A0A917ZTC7"/>
<dbReference type="Gene3D" id="3.40.50.1820">
    <property type="entry name" value="alpha/beta hydrolase"/>
    <property type="match status" value="1"/>
</dbReference>
<comment type="caution">
    <text evidence="6">The sequence shown here is derived from an EMBL/GenBank/DDBJ whole genome shotgun (WGS) entry which is preliminary data.</text>
</comment>
<dbReference type="PANTHER" id="PTHR45527:SF1">
    <property type="entry name" value="FATTY ACID SYNTHASE"/>
    <property type="match status" value="1"/>
</dbReference>
<dbReference type="CDD" id="cd05930">
    <property type="entry name" value="A_NRPS"/>
    <property type="match status" value="1"/>
</dbReference>
<evidence type="ECO:0000256" key="4">
    <source>
        <dbReference type="SAM" id="MobiDB-lite"/>
    </source>
</evidence>
<dbReference type="GO" id="GO:0031177">
    <property type="term" value="F:phosphopantetheine binding"/>
    <property type="evidence" value="ECO:0007669"/>
    <property type="project" value="TreeGrafter"/>
</dbReference>
<dbReference type="PROSITE" id="PS00012">
    <property type="entry name" value="PHOSPHOPANTETHEINE"/>
    <property type="match status" value="1"/>
</dbReference>
<dbReference type="Pfam" id="PF00550">
    <property type="entry name" value="PP-binding"/>
    <property type="match status" value="1"/>
</dbReference>
<evidence type="ECO:0000259" key="5">
    <source>
        <dbReference type="PROSITE" id="PS50075"/>
    </source>
</evidence>
<protein>
    <recommendedName>
        <fullName evidence="5">Carrier domain-containing protein</fullName>
    </recommendedName>
</protein>
<dbReference type="PROSITE" id="PS00455">
    <property type="entry name" value="AMP_BINDING"/>
    <property type="match status" value="1"/>
</dbReference>
<name>A0A917ZTC7_9ACTN</name>
<dbReference type="PROSITE" id="PS50075">
    <property type="entry name" value="CARRIER"/>
    <property type="match status" value="1"/>
</dbReference>
<dbReference type="Gene3D" id="3.40.50.12780">
    <property type="entry name" value="N-terminal domain of ligase-like"/>
    <property type="match status" value="1"/>
</dbReference>
<dbReference type="GO" id="GO:0044550">
    <property type="term" value="P:secondary metabolite biosynthetic process"/>
    <property type="evidence" value="ECO:0007669"/>
    <property type="project" value="TreeGrafter"/>
</dbReference>
<dbReference type="InterPro" id="IPR042099">
    <property type="entry name" value="ANL_N_sf"/>
</dbReference>
<dbReference type="RefSeq" id="WP_189133907.1">
    <property type="nucleotide sequence ID" value="NZ_BMMS01000022.1"/>
</dbReference>
<dbReference type="GO" id="GO:0005737">
    <property type="term" value="C:cytoplasm"/>
    <property type="evidence" value="ECO:0007669"/>
    <property type="project" value="TreeGrafter"/>
</dbReference>
<keyword evidence="7" id="KW-1185">Reference proteome</keyword>
<dbReference type="Pfam" id="PF00668">
    <property type="entry name" value="Condensation"/>
    <property type="match status" value="1"/>
</dbReference>
<accession>A0A917ZTC7</accession>
<dbReference type="InterPro" id="IPR029058">
    <property type="entry name" value="AB_hydrolase_fold"/>
</dbReference>
<sequence>MGVTATRALPAIQERLRRSERWAPGHGSHTVAATVPLPPGVGRRAVAAALDACTGAHPALRTRLAGGDQDAVLSWDGPGPSLEPLAAGEDGSALTAKPFDLERGPLVRAALVEGSPSTLHLAAHRCALDTTALRLLAAEVAARVEPGAPGPSGPGPAPTRPATAPAEAEAAPGASRGAAARESRAPRTAARTPAVAPGGGFVPAAAPDARNSPITVPARPPAPLTATAAEAQAAREELAGAAALLDLPLDAARGAGAAGPARTVAVPDPDGALTGRTEPSAVLAAYLAVLHRYTGRADLLVAVEVDRRPHPGAIGQYTELVPVRFRFDAAATASDLLSAVADRLAAVKGGPVLPHDVLAEPTEQPPRFSAAFGVRRLGPAGVTAVPAAAAESELALTVVEAAGGPGLELTHDTELVVEESADRIGRHVLTMLRQLLDHPDTAVGDLDFLGPEDHELLRRWGRTDDVVDRLRTVPELVARRARVTPDAVAAVLGERTLTFAELDRRADRLARHLAAEGIARGDAVGLCMPRCPELLVAMLAVHRAGAAALMLDPKAPEAYLGRLLAQAGVSLVVTTERLRRDWPAEAAQVLCLLESGEITSGSADAADPLPVPELDDIAYLVQTSGSTGLPKLVVVTHRGVAHSALAQVRAHQVRREEHGGWTFPPHTNVSVTVVVWAFLVVGAPLHIAADDELSSPERLRDWLIDSGVTQVFVVAPLAEALVTADWPERVPLRSLLTGSDRVRRWAPAHLPFEVGNWYGANEVNIVTTPLLPWEERITSHTATERDRGTPPPIGRPWPGVRLHILDHRMRPVPPGVVGELAVTGPEQTRGYLTAAQTAERFVPDPFGTEPGGRLYLTGDLVRFRHDGALEHRGRADHQVKIAGMRVEVAEVENALLAAPGVRAAAVTAPDDPSGTPRLIAYLVADDGLDTAALRRALAGQLPDHMVPQAFILLDALPLNSGDKIDRRALPEPDWTALASASAPSSSADGEEAVDNAPRTELEAALVKVWEEILGLSDLGVHDNFFLLGGDSLSANRAVRLVVERVGTPLKVRDLMLNPTPAELSEVLSGGAV</sequence>
<dbReference type="InterPro" id="IPR006162">
    <property type="entry name" value="Ppantetheine_attach_site"/>
</dbReference>
<dbReference type="InterPro" id="IPR036736">
    <property type="entry name" value="ACP-like_sf"/>
</dbReference>
<dbReference type="InterPro" id="IPR045851">
    <property type="entry name" value="AMP-bd_C_sf"/>
</dbReference>
<dbReference type="InterPro" id="IPR023213">
    <property type="entry name" value="CAT-like_dom_sf"/>
</dbReference>
<gene>
    <name evidence="6" type="ORF">GCM10012280_48530</name>
</gene>
<feature type="compositionally biased region" description="Low complexity" evidence="4">
    <location>
        <begin position="186"/>
        <end position="209"/>
    </location>
</feature>
<evidence type="ECO:0000313" key="7">
    <source>
        <dbReference type="Proteomes" id="UP000641932"/>
    </source>
</evidence>
<dbReference type="InterPro" id="IPR020845">
    <property type="entry name" value="AMP-binding_CS"/>
</dbReference>
<proteinExistence type="predicted"/>
<dbReference type="GO" id="GO:0043041">
    <property type="term" value="P:amino acid activation for nonribosomal peptide biosynthetic process"/>
    <property type="evidence" value="ECO:0007669"/>
    <property type="project" value="TreeGrafter"/>
</dbReference>
<dbReference type="SUPFAM" id="SSF47336">
    <property type="entry name" value="ACP-like"/>
    <property type="match status" value="1"/>
</dbReference>
<reference evidence="6" key="2">
    <citation type="submission" date="2020-09" db="EMBL/GenBank/DDBJ databases">
        <authorList>
            <person name="Sun Q."/>
            <person name="Zhou Y."/>
        </authorList>
    </citation>
    <scope>NUCLEOTIDE SEQUENCE</scope>
    <source>
        <strain evidence="6">CGMCC 4.7201</strain>
    </source>
</reference>
<dbReference type="GO" id="GO:0008610">
    <property type="term" value="P:lipid biosynthetic process"/>
    <property type="evidence" value="ECO:0007669"/>
    <property type="project" value="UniProtKB-ARBA"/>
</dbReference>
<dbReference type="InterPro" id="IPR000873">
    <property type="entry name" value="AMP-dep_synth/lig_dom"/>
</dbReference>
<feature type="compositionally biased region" description="Low complexity" evidence="4">
    <location>
        <begin position="160"/>
        <end position="178"/>
    </location>
</feature>
<evidence type="ECO:0000313" key="6">
    <source>
        <dbReference type="EMBL" id="GGO94212.1"/>
    </source>
</evidence>
<dbReference type="InterPro" id="IPR009081">
    <property type="entry name" value="PP-bd_ACP"/>
</dbReference>
<dbReference type="Pfam" id="PF13193">
    <property type="entry name" value="AMP-binding_C"/>
    <property type="match status" value="1"/>
</dbReference>
<dbReference type="EMBL" id="BMMS01000022">
    <property type="protein sequence ID" value="GGO94212.1"/>
    <property type="molecule type" value="Genomic_DNA"/>
</dbReference>
<dbReference type="SUPFAM" id="SSF52777">
    <property type="entry name" value="CoA-dependent acyltransferases"/>
    <property type="match status" value="2"/>
</dbReference>
<feature type="region of interest" description="Disordered" evidence="4">
    <location>
        <begin position="145"/>
        <end position="221"/>
    </location>
</feature>
<evidence type="ECO:0000256" key="1">
    <source>
        <dbReference type="ARBA" id="ARBA00001957"/>
    </source>
</evidence>
<organism evidence="6 7">
    <name type="scientific">Wenjunlia tyrosinilytica</name>
    <dbReference type="NCBI Taxonomy" id="1544741"/>
    <lineage>
        <taxon>Bacteria</taxon>
        <taxon>Bacillati</taxon>
        <taxon>Actinomycetota</taxon>
        <taxon>Actinomycetes</taxon>
        <taxon>Kitasatosporales</taxon>
        <taxon>Streptomycetaceae</taxon>
        <taxon>Wenjunlia</taxon>
    </lineage>
</organism>
<dbReference type="Gene3D" id="3.30.559.10">
    <property type="entry name" value="Chloramphenicol acetyltransferase-like domain"/>
    <property type="match status" value="1"/>
</dbReference>
<dbReference type="PANTHER" id="PTHR45527">
    <property type="entry name" value="NONRIBOSOMAL PEPTIDE SYNTHETASE"/>
    <property type="match status" value="1"/>
</dbReference>
<dbReference type="Gene3D" id="3.30.300.30">
    <property type="match status" value="1"/>
</dbReference>
<comment type="cofactor">
    <cofactor evidence="1">
        <name>pantetheine 4'-phosphate</name>
        <dbReference type="ChEBI" id="CHEBI:47942"/>
    </cofactor>
</comment>
<dbReference type="Pfam" id="PF00501">
    <property type="entry name" value="AMP-binding"/>
    <property type="match status" value="1"/>
</dbReference>
<evidence type="ECO:0000256" key="2">
    <source>
        <dbReference type="ARBA" id="ARBA00022450"/>
    </source>
</evidence>
<dbReference type="Proteomes" id="UP000641932">
    <property type="component" value="Unassembled WGS sequence"/>
</dbReference>
<dbReference type="InterPro" id="IPR025110">
    <property type="entry name" value="AMP-bd_C"/>
</dbReference>
<reference evidence="6" key="1">
    <citation type="journal article" date="2014" name="Int. J. Syst. Evol. Microbiol.">
        <title>Complete genome sequence of Corynebacterium casei LMG S-19264T (=DSM 44701T), isolated from a smear-ripened cheese.</title>
        <authorList>
            <consortium name="US DOE Joint Genome Institute (JGI-PGF)"/>
            <person name="Walter F."/>
            <person name="Albersmeier A."/>
            <person name="Kalinowski J."/>
            <person name="Ruckert C."/>
        </authorList>
    </citation>
    <scope>NUCLEOTIDE SEQUENCE</scope>
    <source>
        <strain evidence="6">CGMCC 4.7201</strain>
    </source>
</reference>
<dbReference type="GO" id="GO:0003824">
    <property type="term" value="F:catalytic activity"/>
    <property type="evidence" value="ECO:0007669"/>
    <property type="project" value="InterPro"/>
</dbReference>
<dbReference type="InterPro" id="IPR001242">
    <property type="entry name" value="Condensation_dom"/>
</dbReference>